<dbReference type="SMART" id="SM00450">
    <property type="entry name" value="RHOD"/>
    <property type="match status" value="2"/>
</dbReference>
<dbReference type="InterPro" id="IPR036873">
    <property type="entry name" value="Rhodanese-like_dom_sf"/>
</dbReference>
<protein>
    <submittedName>
        <fullName evidence="3">NADH dehydrogenase protein</fullName>
        <ecNumber evidence="3">1.6.99.3</ecNumber>
    </submittedName>
</protein>
<dbReference type="AlphaFoldDB" id="A0A081S4K3"/>
<dbReference type="Pfam" id="PF00581">
    <property type="entry name" value="Rhodanese"/>
    <property type="match status" value="2"/>
</dbReference>
<dbReference type="PROSITE" id="PS50206">
    <property type="entry name" value="RHODANESE_3"/>
    <property type="match status" value="2"/>
</dbReference>
<name>A0A081S4K3_9ARCH</name>
<dbReference type="PANTHER" id="PTHR43031">
    <property type="entry name" value="FAD-DEPENDENT OXIDOREDUCTASE"/>
    <property type="match status" value="1"/>
</dbReference>
<keyword evidence="4" id="KW-1185">Reference proteome</keyword>
<keyword evidence="3" id="KW-0560">Oxidoreductase</keyword>
<dbReference type="Gene3D" id="3.40.250.10">
    <property type="entry name" value="Rhodanese-like domain"/>
    <property type="match status" value="2"/>
</dbReference>
<feature type="transmembrane region" description="Helical" evidence="1">
    <location>
        <begin position="6"/>
        <end position="24"/>
    </location>
</feature>
<gene>
    <name evidence="3" type="ORF">AAA799E16_01422</name>
</gene>
<sequence>METRNLVIVAGIVVAIAIVGVMTMSNTSLNTVDILAVDYGTVDVLLTNNERVFVVDIRSAEQYQTGHIVGASHDVLSGETLEKRVKTIQNRLPEIASTYNIVLVDDDGIDAKHTAQTMNEMGIQTFYLDGGMKNLSTNLESSPQIVIDSQELSQKLAANNDLFLLDVREPDELLQSKIDGSVNIPLAEIFDPDRIDEIPTDKPVVVICGSGNRATIATYALAQEDVDFQVLEGGIKAWNSFQESGI</sequence>
<dbReference type="InterPro" id="IPR001763">
    <property type="entry name" value="Rhodanese-like_dom"/>
</dbReference>
<keyword evidence="1" id="KW-0812">Transmembrane</keyword>
<dbReference type="PANTHER" id="PTHR43031:SF1">
    <property type="entry name" value="PYRIDINE NUCLEOTIDE-DISULPHIDE OXIDOREDUCTASE"/>
    <property type="match status" value="1"/>
</dbReference>
<dbReference type="PATRIC" id="fig|1502292.3.peg.1323"/>
<dbReference type="EC" id="1.6.99.3" evidence="3"/>
<comment type="caution">
    <text evidence="3">The sequence shown here is derived from an EMBL/GenBank/DDBJ whole genome shotgun (WGS) entry which is preliminary data.</text>
</comment>
<feature type="domain" description="Rhodanese" evidence="2">
    <location>
        <begin position="158"/>
        <end position="240"/>
    </location>
</feature>
<evidence type="ECO:0000313" key="4">
    <source>
        <dbReference type="Proteomes" id="UP000028027"/>
    </source>
</evidence>
<proteinExistence type="predicted"/>
<dbReference type="Proteomes" id="UP000028027">
    <property type="component" value="Unassembled WGS sequence"/>
</dbReference>
<dbReference type="SUPFAM" id="SSF52821">
    <property type="entry name" value="Rhodanese/Cell cycle control phosphatase"/>
    <property type="match status" value="2"/>
</dbReference>
<dbReference type="EMBL" id="JNVL01000024">
    <property type="protein sequence ID" value="KER05856.1"/>
    <property type="molecule type" value="Genomic_DNA"/>
</dbReference>
<dbReference type="CDD" id="cd00158">
    <property type="entry name" value="RHOD"/>
    <property type="match status" value="2"/>
</dbReference>
<evidence type="ECO:0000313" key="3">
    <source>
        <dbReference type="EMBL" id="KER05856.1"/>
    </source>
</evidence>
<keyword evidence="1" id="KW-1133">Transmembrane helix</keyword>
<evidence type="ECO:0000256" key="1">
    <source>
        <dbReference type="SAM" id="Phobius"/>
    </source>
</evidence>
<dbReference type="InterPro" id="IPR050229">
    <property type="entry name" value="GlpE_sulfurtransferase"/>
</dbReference>
<accession>A0A081S4K3</accession>
<keyword evidence="1" id="KW-0472">Membrane</keyword>
<reference evidence="3 4" key="1">
    <citation type="submission" date="2014-06" db="EMBL/GenBank/DDBJ databases">
        <authorList>
            <person name="Ngugi D.K."/>
            <person name="Blom J."/>
            <person name="Alam I."/>
            <person name="Rashid M."/>
            <person name="Ba Alawi W."/>
            <person name="Zhang G."/>
            <person name="Hikmawan T."/>
            <person name="Guan Y."/>
            <person name="Antunes A."/>
            <person name="Siam R."/>
            <person name="Eldorry H."/>
            <person name="Bajic V."/>
            <person name="Stingl U."/>
        </authorList>
    </citation>
    <scope>NUCLEOTIDE SEQUENCE [LARGE SCALE GENOMIC DNA]</scope>
    <source>
        <strain evidence="3">SCGC AAA799-E16</strain>
    </source>
</reference>
<dbReference type="GO" id="GO:0016491">
    <property type="term" value="F:oxidoreductase activity"/>
    <property type="evidence" value="ECO:0007669"/>
    <property type="project" value="UniProtKB-KW"/>
</dbReference>
<feature type="domain" description="Rhodanese" evidence="2">
    <location>
        <begin position="48"/>
        <end position="143"/>
    </location>
</feature>
<organism evidence="3 4">
    <name type="scientific">Marine Group I thaumarchaeote SCGC AAA799-E16</name>
    <dbReference type="NCBI Taxonomy" id="1502292"/>
    <lineage>
        <taxon>Archaea</taxon>
        <taxon>Nitrososphaerota</taxon>
        <taxon>Marine Group I</taxon>
    </lineage>
</organism>
<evidence type="ECO:0000259" key="2">
    <source>
        <dbReference type="PROSITE" id="PS50206"/>
    </source>
</evidence>